<feature type="chain" id="PRO_5037136848" evidence="2">
    <location>
        <begin position="34"/>
        <end position="2010"/>
    </location>
</feature>
<organism evidence="3 4">
    <name type="scientific">Actinokineospora fastidiosa</name>
    <dbReference type="NCBI Taxonomy" id="1816"/>
    <lineage>
        <taxon>Bacteria</taxon>
        <taxon>Bacillati</taxon>
        <taxon>Actinomycetota</taxon>
        <taxon>Actinomycetes</taxon>
        <taxon>Pseudonocardiales</taxon>
        <taxon>Pseudonocardiaceae</taxon>
        <taxon>Actinokineospora</taxon>
    </lineage>
</organism>
<gene>
    <name evidence="3" type="ORF">GCM10010171_42260</name>
</gene>
<feature type="compositionally biased region" description="Low complexity" evidence="1">
    <location>
        <begin position="32"/>
        <end position="66"/>
    </location>
</feature>
<feature type="compositionally biased region" description="Low complexity" evidence="1">
    <location>
        <begin position="98"/>
        <end position="107"/>
    </location>
</feature>
<evidence type="ECO:0000256" key="1">
    <source>
        <dbReference type="SAM" id="MobiDB-lite"/>
    </source>
</evidence>
<reference evidence="3" key="1">
    <citation type="journal article" date="2014" name="Int. J. Syst. Evol. Microbiol.">
        <title>Complete genome sequence of Corynebacterium casei LMG S-19264T (=DSM 44701T), isolated from a smear-ripened cheese.</title>
        <authorList>
            <consortium name="US DOE Joint Genome Institute (JGI-PGF)"/>
            <person name="Walter F."/>
            <person name="Albersmeier A."/>
            <person name="Kalinowski J."/>
            <person name="Ruckert C."/>
        </authorList>
    </citation>
    <scope>NUCLEOTIDE SEQUENCE</scope>
    <source>
        <strain evidence="3">JCM 3276</strain>
    </source>
</reference>
<accession>A0A918GKC1</accession>
<evidence type="ECO:0000313" key="4">
    <source>
        <dbReference type="Proteomes" id="UP000660680"/>
    </source>
</evidence>
<protein>
    <submittedName>
        <fullName evidence="3">Uncharacterized protein</fullName>
    </submittedName>
</protein>
<keyword evidence="4" id="KW-1185">Reference proteome</keyword>
<sequence length="2010" mass="208976">MALFRFRARGARLAIVPLLAATLAAGVTTPAAAQPVAPTPPSSETSASHQTTPPTSASGATATSPPEGTTAGRPQGETSANQPAPGDTSARQATVTEAQDAAAASADPPAPPGQLGPIDPGPDGSPDIGRGPSAAQPIAPLPALDPGPDGRVPVERVPIAPNPPVTPSPLDLPRRPGQELVDATAAEALATLAAAGRTTPQGQPDLDAEDLQPQVRSAQFIDPTRPATLRELLEALTSGNIPPPLPVDPLALLEALPDGIPRLTYRICSESRTKEVSCTLTLPLAVPAIVDVTGDGTPDVLSDLVPLAAPGDIIAVAREILDLEAEIAAVTNRLNVVLELLSDPLNVILHPELLVEKLQLENLLADLGAALTAKVEALLNLVHLGLGLVNLRLPTSEFAGEDLPAHVWAVYDFPTHKRISVGFDGLRRGAGLPTAAVGVYTFAPLQVLRGIFDIKARLITVGAADSLAITAGLANVTDDDAGHPYDPTVASAQFSPVPTFFDVHAFIDPGAPDRDQKATVDANSTTETRLDVQVLSNNRTADPPTDRFDQLVVDVLPTSVSAALIRPAGGGDATVDYTASDTIDTILFADYVYSGQQLTRATRASAQAVPATWRGVLATAPESARLDYTASSALAALDIAFYDREPAIVLRGRLRELPTAVVVNADLPARHVQFTADNPLGSAEVALSKGLGDYAPLDGEHGTAIIDGDRLGVSVRVTGLRGIDVYFDDHPRGGTEFTPGGQRFVAAGVIDGRQKARLDVSNLPASLAFDLDTVARRVLFTASSVVNRVQAAYVDTAAGPSALAAIEGLPERVEVTYDLGERPRLAYRASSAVPRAELFVSPQGVERLDPTGNHYLSAALTALPTEVDVLVDLPARHLDGTMSAPLGGITAVARTPVAGRDYLAIGELTGVPARFDADFADGLMRFRGLTGPLGAARFSVTNHAGATMPAGQHVSAHYRQVTGDFDGSVSIRNLTLAEYARGPASQVANLQLDTDGQPVFVDADVLLAANGVDDTRLAVTARIDNLPTDLTLTVDLADGKITYTGDRSIGLTADVHIGKVAALAGLGAPLFDNGVAVRARGCDAGAGCAPDDTPICTLFERCLGVAGTIRLPGLPTALSVDLAGREIEITGYTQPPGAPLTAYLEVIGLLPGLPRLEGQVELAGLPSNVDLAVGPITVEDAPSRVDVGYRASAPLGTLRIAAEADTPTTLRARASIDRLPATARVTGTFDAVTRLGVHNSAPIDEVSASLSTVDAGLLSASAQGIPADLDVLVDAPASHFESVASAELGRITFRAARVPFQGRQYQVFAEARGIPARMEADWAGGAFAFRGVSGAIDAAAFAVTNHPGATAPTGQHVAAHYRQASGDLDASAAVFGLSEVSARPRDNGVAFDLRTGNGAVNFDGDFVLAADVRYAALGRVTLPSTLDVTYGDGKLSYLTDRPVGLLAEARVGKTAAIDAIDRVPLYAHGIAVEARACSGAGCAPDESPLCGLLGKCFGAVGTVSLPGLPTRVDVDMAATKIGIVGYRPPAGVDLIAYARFDGLFDVAPRTAAMARLRGLPSPFDLHIGPFGFDKTDAARANDLSVEYTASGGVDELQLRAEADTTTPYGTLRGAADVQGVPSSLKVTGDFGANSRVRVASNAPIRMVNAHVGGTYDGAPAGARARLTDIPACDAGPNAPCVDVTVTGTDKEGTPLKVPVIDIVSAEPGLDAEAYVQGRFALAGDPIGLQVNDVFAALVDLGEKVTVTVAPNDLGTFDTRLQSSPGKTGSLLVGGSFELRQNEPLVIEEFEQDIVACVGIPILTLHVDRGHIQAPEVVIDDIHLVVDGFSDMTLTPGKGYVAFGVQGTYDRFSMVAPDVRAKLDLDLSLQIQKFDQPLFPLYEFDLNLSPQDNHTGLRFHVFDMKKRVNAEFQVQLGPVPITVYPVESSPGFLEEQIPADPSLSGITVLPPQSGVGDADNRKFVFTFMDPGKVVNGQMQYLSGEAAQLLDIAVSNSFSPFPPEGDSGGGPC</sequence>
<keyword evidence="2" id="KW-0732">Signal</keyword>
<dbReference type="Proteomes" id="UP000660680">
    <property type="component" value="Unassembled WGS sequence"/>
</dbReference>
<dbReference type="EMBL" id="BMRB01000003">
    <property type="protein sequence ID" value="GGS42779.1"/>
    <property type="molecule type" value="Genomic_DNA"/>
</dbReference>
<feature type="signal peptide" evidence="2">
    <location>
        <begin position="1"/>
        <end position="33"/>
    </location>
</feature>
<reference evidence="3" key="2">
    <citation type="submission" date="2020-09" db="EMBL/GenBank/DDBJ databases">
        <authorList>
            <person name="Sun Q."/>
            <person name="Ohkuma M."/>
        </authorList>
    </citation>
    <scope>NUCLEOTIDE SEQUENCE</scope>
    <source>
        <strain evidence="3">JCM 3276</strain>
    </source>
</reference>
<evidence type="ECO:0000313" key="3">
    <source>
        <dbReference type="EMBL" id="GGS42779.1"/>
    </source>
</evidence>
<feature type="compositionally biased region" description="Low complexity" evidence="1">
    <location>
        <begin position="116"/>
        <end position="133"/>
    </location>
</feature>
<feature type="region of interest" description="Disordered" evidence="1">
    <location>
        <begin position="32"/>
        <end position="173"/>
    </location>
</feature>
<name>A0A918GKC1_9PSEU</name>
<evidence type="ECO:0000256" key="2">
    <source>
        <dbReference type="SAM" id="SignalP"/>
    </source>
</evidence>
<comment type="caution">
    <text evidence="3">The sequence shown here is derived from an EMBL/GenBank/DDBJ whole genome shotgun (WGS) entry which is preliminary data.</text>
</comment>
<dbReference type="RefSeq" id="WP_189212248.1">
    <property type="nucleotide sequence ID" value="NZ_BMRB01000003.1"/>
</dbReference>
<proteinExistence type="predicted"/>